<protein>
    <recommendedName>
        <fullName evidence="1">RNA-directed DNA polymerase</fullName>
        <ecNumber evidence="1">2.7.7.49</ecNumber>
    </recommendedName>
</protein>
<evidence type="ECO:0000259" key="10">
    <source>
        <dbReference type="PROSITE" id="PS50878"/>
    </source>
</evidence>
<keyword evidence="2" id="KW-0808">Transferase</keyword>
<keyword evidence="7" id="KW-0051">Antiviral defense</keyword>
<evidence type="ECO:0000256" key="9">
    <source>
        <dbReference type="ARBA" id="ARBA00048173"/>
    </source>
</evidence>
<dbReference type="InterPro" id="IPR030931">
    <property type="entry name" value="Group_II_RT_mat"/>
</dbReference>
<dbReference type="PRINTS" id="PR00866">
    <property type="entry name" value="RNADNAPOLMS"/>
</dbReference>
<dbReference type="InterPro" id="IPR051083">
    <property type="entry name" value="GrpII_Intron_Splice-Mob/Def"/>
</dbReference>
<dbReference type="AlphaFoldDB" id="A0A4R1N9K4"/>
<dbReference type="Pfam" id="PF08388">
    <property type="entry name" value="GIIM"/>
    <property type="match status" value="1"/>
</dbReference>
<dbReference type="Gene3D" id="3.30.70.270">
    <property type="match status" value="1"/>
</dbReference>
<reference evidence="11 12" key="1">
    <citation type="submission" date="2019-02" db="EMBL/GenBank/DDBJ databases">
        <title>Investigation of anaerobic lignin degradation for improved lignocellulosic biofuels.</title>
        <authorList>
            <person name="Deangelis K."/>
        </authorList>
    </citation>
    <scope>NUCLEOTIDE SEQUENCE [LARGE SCALE GENOMIC DNA]</scope>
    <source>
        <strain evidence="11 12">159R</strain>
    </source>
</reference>
<name>A0A4R1N9K4_9GAMM</name>
<keyword evidence="6 11" id="KW-0695">RNA-directed DNA polymerase</keyword>
<evidence type="ECO:0000313" key="11">
    <source>
        <dbReference type="EMBL" id="TCL04074.1"/>
    </source>
</evidence>
<dbReference type="RefSeq" id="WP_243701449.1">
    <property type="nucleotide sequence ID" value="NZ_SJOI01000001.1"/>
</dbReference>
<accession>A0A4R1N9K4</accession>
<evidence type="ECO:0000313" key="12">
    <source>
        <dbReference type="Proteomes" id="UP000294555"/>
    </source>
</evidence>
<dbReference type="PROSITE" id="PS50878">
    <property type="entry name" value="RT_POL"/>
    <property type="match status" value="1"/>
</dbReference>
<organism evidence="11 12">
    <name type="scientific">Sodalis ligni</name>
    <dbReference type="NCBI Taxonomy" id="2697027"/>
    <lineage>
        <taxon>Bacteria</taxon>
        <taxon>Pseudomonadati</taxon>
        <taxon>Pseudomonadota</taxon>
        <taxon>Gammaproteobacteria</taxon>
        <taxon>Enterobacterales</taxon>
        <taxon>Bruguierivoracaceae</taxon>
        <taxon>Sodalis</taxon>
    </lineage>
</organism>
<dbReference type="InterPro" id="IPR043502">
    <property type="entry name" value="DNA/RNA_pol_sf"/>
</dbReference>
<dbReference type="InterPro" id="IPR013597">
    <property type="entry name" value="Mat_intron_G2"/>
</dbReference>
<evidence type="ECO:0000256" key="5">
    <source>
        <dbReference type="ARBA" id="ARBA00022842"/>
    </source>
</evidence>
<dbReference type="GO" id="GO:0046872">
    <property type="term" value="F:metal ion binding"/>
    <property type="evidence" value="ECO:0007669"/>
    <property type="project" value="UniProtKB-KW"/>
</dbReference>
<dbReference type="PANTHER" id="PTHR34047">
    <property type="entry name" value="NUCLEAR INTRON MATURASE 1, MITOCHONDRIAL-RELATED"/>
    <property type="match status" value="1"/>
</dbReference>
<comment type="catalytic activity">
    <reaction evidence="9">
        <text>DNA(n) + a 2'-deoxyribonucleoside 5'-triphosphate = DNA(n+1) + diphosphate</text>
        <dbReference type="Rhea" id="RHEA:22508"/>
        <dbReference type="Rhea" id="RHEA-COMP:17339"/>
        <dbReference type="Rhea" id="RHEA-COMP:17340"/>
        <dbReference type="ChEBI" id="CHEBI:33019"/>
        <dbReference type="ChEBI" id="CHEBI:61560"/>
        <dbReference type="ChEBI" id="CHEBI:173112"/>
        <dbReference type="EC" id="2.7.7.49"/>
    </reaction>
</comment>
<evidence type="ECO:0000256" key="3">
    <source>
        <dbReference type="ARBA" id="ARBA00022695"/>
    </source>
</evidence>
<sequence>MGAETRTAKPGQTKAEHPLSIEAVITRSNLMLAYQRVLENKGAAGVDNLGVGELKDWLKRHWPTVKAALLDGSYLPQAIRRVELPKLNGGVRVLGIPTVVDRLIQQAIQQHLTPYYEPEFSESSYGFRPGRNAWQAVRQAQAYVQGGRRWVVDMDLEKFFDRVNHDIMMSRLSRKIKDVRLLRLIRRYLEADMVSGKVVTKRREGMPQGSPLSPLLSNLLLTDLDRELERRGHRFCRYADDCNIYVSSRKAGEQAMNSISRYLEKHLRLTVNRDKSAVARPWERKFLGYSLTWHKQAKLKIAASSVSRLKEKIRSLTTGNSSKALKAVIDGLAPVLRGWISYFRMTEVKGILEELDGWVRRKLRCLLWRHWKRPYKRARMLMKGGLSEERAWISATNQRGPWWNAGASHMNQALPKKLFDRAGLLSLLELHRQFQCCK</sequence>
<keyword evidence="4" id="KW-0479">Metal-binding</keyword>
<evidence type="ECO:0000256" key="2">
    <source>
        <dbReference type="ARBA" id="ARBA00022679"/>
    </source>
</evidence>
<dbReference type="NCBIfam" id="TIGR04416">
    <property type="entry name" value="group_II_RT_mat"/>
    <property type="match status" value="1"/>
</dbReference>
<dbReference type="CDD" id="cd01651">
    <property type="entry name" value="RT_G2_intron"/>
    <property type="match status" value="1"/>
</dbReference>
<keyword evidence="3" id="KW-0548">Nucleotidyltransferase</keyword>
<keyword evidence="12" id="KW-1185">Reference proteome</keyword>
<dbReference type="GO" id="GO:0003964">
    <property type="term" value="F:RNA-directed DNA polymerase activity"/>
    <property type="evidence" value="ECO:0007669"/>
    <property type="project" value="UniProtKB-KW"/>
</dbReference>
<dbReference type="InterPro" id="IPR000477">
    <property type="entry name" value="RT_dom"/>
</dbReference>
<dbReference type="SUPFAM" id="SSF56672">
    <property type="entry name" value="DNA/RNA polymerases"/>
    <property type="match status" value="1"/>
</dbReference>
<evidence type="ECO:0000256" key="4">
    <source>
        <dbReference type="ARBA" id="ARBA00022723"/>
    </source>
</evidence>
<dbReference type="GO" id="GO:0003723">
    <property type="term" value="F:RNA binding"/>
    <property type="evidence" value="ECO:0007669"/>
    <property type="project" value="InterPro"/>
</dbReference>
<feature type="domain" description="Reverse transcriptase" evidence="10">
    <location>
        <begin position="63"/>
        <end position="291"/>
    </location>
</feature>
<dbReference type="EC" id="2.7.7.49" evidence="1"/>
<evidence type="ECO:0000256" key="6">
    <source>
        <dbReference type="ARBA" id="ARBA00022918"/>
    </source>
</evidence>
<evidence type="ECO:0000256" key="8">
    <source>
        <dbReference type="ARBA" id="ARBA00034120"/>
    </source>
</evidence>
<dbReference type="GO" id="GO:0051607">
    <property type="term" value="P:defense response to virus"/>
    <property type="evidence" value="ECO:0007669"/>
    <property type="project" value="UniProtKB-KW"/>
</dbReference>
<keyword evidence="5" id="KW-0460">Magnesium</keyword>
<dbReference type="InterPro" id="IPR043128">
    <property type="entry name" value="Rev_trsase/Diguanyl_cyclase"/>
</dbReference>
<comment type="caution">
    <text evidence="11">The sequence shown here is derived from an EMBL/GenBank/DDBJ whole genome shotgun (WGS) entry which is preliminary data.</text>
</comment>
<evidence type="ECO:0000256" key="7">
    <source>
        <dbReference type="ARBA" id="ARBA00023118"/>
    </source>
</evidence>
<comment type="similarity">
    <text evidence="8">Belongs to the bacterial reverse transcriptase family.</text>
</comment>
<proteinExistence type="inferred from homology"/>
<evidence type="ECO:0000256" key="1">
    <source>
        <dbReference type="ARBA" id="ARBA00012493"/>
    </source>
</evidence>
<dbReference type="InterPro" id="IPR000123">
    <property type="entry name" value="Reverse_transcriptase_msDNA"/>
</dbReference>
<dbReference type="Pfam" id="PF00078">
    <property type="entry name" value="RVT_1"/>
    <property type="match status" value="1"/>
</dbReference>
<gene>
    <name evidence="11" type="ORF">EZJ58_2177</name>
</gene>
<dbReference type="EMBL" id="SJOI01000001">
    <property type="protein sequence ID" value="TCL04074.1"/>
    <property type="molecule type" value="Genomic_DNA"/>
</dbReference>
<dbReference type="PANTHER" id="PTHR34047:SF8">
    <property type="entry name" value="PROTEIN YKFC"/>
    <property type="match status" value="1"/>
</dbReference>
<dbReference type="Proteomes" id="UP000294555">
    <property type="component" value="Unassembled WGS sequence"/>
</dbReference>